<dbReference type="EMBL" id="LAZR01044785">
    <property type="protein sequence ID" value="KKL03803.1"/>
    <property type="molecule type" value="Genomic_DNA"/>
</dbReference>
<gene>
    <name evidence="1" type="ORF">LCGC14_2622470</name>
</gene>
<accession>A0A0F9CVB0</accession>
<reference evidence="1" key="1">
    <citation type="journal article" date="2015" name="Nature">
        <title>Complex archaea that bridge the gap between prokaryotes and eukaryotes.</title>
        <authorList>
            <person name="Spang A."/>
            <person name="Saw J.H."/>
            <person name="Jorgensen S.L."/>
            <person name="Zaremba-Niedzwiedzka K."/>
            <person name="Martijn J."/>
            <person name="Lind A.E."/>
            <person name="van Eijk R."/>
            <person name="Schleper C."/>
            <person name="Guy L."/>
            <person name="Ettema T.J."/>
        </authorList>
    </citation>
    <scope>NUCLEOTIDE SEQUENCE</scope>
</reference>
<sequence length="102" mass="11844">MKYDKQVGGLFDWDLQLVRAKGSDGENTTEKVINRLIKARQFWYYDDVEMPVTVRFYKMEDGTLHMVHREQCSIGFWGDKDVVVNSPISLDVWIGPKTLSSN</sequence>
<protein>
    <submittedName>
        <fullName evidence="1">Uncharacterized protein</fullName>
    </submittedName>
</protein>
<organism evidence="1">
    <name type="scientific">marine sediment metagenome</name>
    <dbReference type="NCBI Taxonomy" id="412755"/>
    <lineage>
        <taxon>unclassified sequences</taxon>
        <taxon>metagenomes</taxon>
        <taxon>ecological metagenomes</taxon>
    </lineage>
</organism>
<evidence type="ECO:0000313" key="1">
    <source>
        <dbReference type="EMBL" id="KKL03803.1"/>
    </source>
</evidence>
<name>A0A0F9CVB0_9ZZZZ</name>
<proteinExistence type="predicted"/>
<comment type="caution">
    <text evidence="1">The sequence shown here is derived from an EMBL/GenBank/DDBJ whole genome shotgun (WGS) entry which is preliminary data.</text>
</comment>
<dbReference type="AlphaFoldDB" id="A0A0F9CVB0"/>